<dbReference type="InterPro" id="IPR003594">
    <property type="entry name" value="HATPase_dom"/>
</dbReference>
<dbReference type="Pfam" id="PF08447">
    <property type="entry name" value="PAS_3"/>
    <property type="match status" value="3"/>
</dbReference>
<dbReference type="InterPro" id="IPR004358">
    <property type="entry name" value="Sig_transdc_His_kin-like_C"/>
</dbReference>
<dbReference type="CDD" id="cd00075">
    <property type="entry name" value="HATPase"/>
    <property type="match status" value="1"/>
</dbReference>
<organism evidence="11 12">
    <name type="scientific">Candidatus Methylumidiphilus alinenensis</name>
    <dbReference type="NCBI Taxonomy" id="2202197"/>
    <lineage>
        <taxon>Bacteria</taxon>
        <taxon>Pseudomonadati</taxon>
        <taxon>Pseudomonadota</taxon>
        <taxon>Gammaproteobacteria</taxon>
        <taxon>Methylococcales</taxon>
        <taxon>Candidatus Methylumidiphilus</taxon>
    </lineage>
</organism>
<feature type="domain" description="PAS" evidence="8">
    <location>
        <begin position="181"/>
        <end position="253"/>
    </location>
</feature>
<dbReference type="PROSITE" id="PS50113">
    <property type="entry name" value="PAC"/>
    <property type="match status" value="3"/>
</dbReference>
<dbReference type="Pfam" id="PF02518">
    <property type="entry name" value="HATPase_c"/>
    <property type="match status" value="1"/>
</dbReference>
<evidence type="ECO:0000313" key="12">
    <source>
        <dbReference type="Proteomes" id="UP000249396"/>
    </source>
</evidence>
<evidence type="ECO:0000313" key="11">
    <source>
        <dbReference type="EMBL" id="PZN77404.1"/>
    </source>
</evidence>
<feature type="domain" description="PAC" evidence="9">
    <location>
        <begin position="257"/>
        <end position="310"/>
    </location>
</feature>
<reference evidence="11 12" key="1">
    <citation type="journal article" date="2018" name="Aquat. Microb. Ecol.">
        <title>Gammaproteobacterial methanotrophs dominate.</title>
        <authorList>
            <person name="Rissanen A.J."/>
            <person name="Saarenheimo J."/>
            <person name="Tiirola M."/>
            <person name="Peura S."/>
            <person name="Aalto S.L."/>
            <person name="Karvinen A."/>
            <person name="Nykanen H."/>
        </authorList>
    </citation>
    <scope>NUCLEOTIDE SEQUENCE [LARGE SCALE GENOMIC DNA]</scope>
    <source>
        <strain evidence="11">AMbin10</strain>
    </source>
</reference>
<feature type="domain" description="Histidine kinase" evidence="7">
    <location>
        <begin position="1018"/>
        <end position="1231"/>
    </location>
</feature>
<dbReference type="SUPFAM" id="SSF55781">
    <property type="entry name" value="GAF domain-like"/>
    <property type="match status" value="1"/>
</dbReference>
<dbReference type="SMART" id="SM00086">
    <property type="entry name" value="PAC"/>
    <property type="match status" value="4"/>
</dbReference>
<dbReference type="CDD" id="cd00082">
    <property type="entry name" value="HisKA"/>
    <property type="match status" value="1"/>
</dbReference>
<sequence length="1235" mass="139236">MKPIDELKLRDIMSRKVLCVSPECRLVNAAQRMGEAWVSSLVVGNGTNFIGILTERDIVRLLRIRGNRQIMVGELMSSPVLTAPDDLDFRSAFALFRLHRVRHLVVVDGQSLAIGLVSASDFRTHLALDVFRNIGCVNGDADRSVSTLASEESLDSALELMMDRQSDDLVRDKLQQEKTRLESQLHLVLEASGLGVWEYDHTNDLTTWSPGLCTMTGYPPGQAPASFEEWIAMIHPVDRPVVLAKASAAMVDHGPLYEAEYRLRKQDGGWLWIAARGRVVRRDMQGNPLCTVGTMQDISARKHTELLLQAQHDLATVLAGEPSREVLLKAILDSALSLPELDGGGVYWLQEDGSYALLFHRGLSDEFISATKHLPKDSLQAGIIREGRMRCSCCEPLTQCVDLELVKQAKLVVEGIRSLVVQPILVDGTAVACLNLASLHVARICGETLSSLLTLTRQFNQALQRQFAQQEASHQRENLQGLFEALNDYLFVLDENGLILSCNAAVTDHLGYGSSLLGKPVWTVHPESVQEEAKKITAEMMAGLRKHCPLPIKKANGQIIYADTRVVKGYWYGKPAIFGISRDVTEQVVQQKALLCSETLLRTILDSTAEGILVVGTCAKVLVTNKGFLNLWRIPEELINEGSDDRFLAYVLDTLSNPKEFICEVQNLYQSDEQRWDTLHLNDGRVIERFTQPIQLDGQRARLWSFIDITERKRMETDLRMSQERLSYALGGANDGIWDWSLETNEVYLSPRWKSMLGYGENELENGYYTWKRLIHPEDRGFFLRYLSDCLQEKTQRFEVEFRMRHKEGHWVDILARAKLACDAEGNPVKPMRLVGTHIDITERKRMENELRESEARFHAIYEQSLLGIAVVSIDEWRFISANPAYCQMLGYTEEELRHKTVADVTHPDDVLTEQEFGGLPQEPPHDFQIDKRHIAKNGEVVWTTVAGAVMFDDAGKPQYRVGMLENITHRRQIEQALTELNDSLEQRVREESAKNREKDHLLIQQSRFAAMGEMIGNIAHQWRQPLNTLGLILANIEDAHNYHELTGEYLAKQVYAGRQLIQKMSTTIDDFRNFFRPHKEVEKFSVTNAIKDAISLVSASFSNNNIDIAFEPCLDVFIMGFSNEFSQVLINLFANAKDAILQNQVAKGKVRVKLNCDGQNVVITIADNGGGIPESIMDKVFEPYFSTKELGTGIGLYMSKMIIENSMDGHISACNQGNGAEFAIRIRVIEPDRV</sequence>
<dbReference type="InterPro" id="IPR036097">
    <property type="entry name" value="HisK_dim/P_sf"/>
</dbReference>
<keyword evidence="6" id="KW-0129">CBS domain</keyword>
<evidence type="ECO:0000256" key="4">
    <source>
        <dbReference type="ARBA" id="ARBA00022679"/>
    </source>
</evidence>
<accession>A0A2W4SXP2</accession>
<dbReference type="SMART" id="SM00091">
    <property type="entry name" value="PAS"/>
    <property type="match status" value="5"/>
</dbReference>
<feature type="domain" description="PAS" evidence="8">
    <location>
        <begin position="722"/>
        <end position="794"/>
    </location>
</feature>
<comment type="caution">
    <text evidence="11">The sequence shown here is derived from an EMBL/GenBank/DDBJ whole genome shotgun (WGS) entry which is preliminary data.</text>
</comment>
<feature type="domain" description="PAS" evidence="8">
    <location>
        <begin position="854"/>
        <end position="910"/>
    </location>
</feature>
<dbReference type="InterPro" id="IPR000014">
    <property type="entry name" value="PAS"/>
</dbReference>
<dbReference type="InterPro" id="IPR035965">
    <property type="entry name" value="PAS-like_dom_sf"/>
</dbReference>
<evidence type="ECO:0000256" key="1">
    <source>
        <dbReference type="ARBA" id="ARBA00000085"/>
    </source>
</evidence>
<feature type="domain" description="PAC" evidence="9">
    <location>
        <begin position="798"/>
        <end position="853"/>
    </location>
</feature>
<dbReference type="InterPro" id="IPR000700">
    <property type="entry name" value="PAS-assoc_C"/>
</dbReference>
<dbReference type="InterPro" id="IPR013656">
    <property type="entry name" value="PAS_4"/>
</dbReference>
<dbReference type="InterPro" id="IPR001610">
    <property type="entry name" value="PAC"/>
</dbReference>
<dbReference type="PANTHER" id="PTHR43304">
    <property type="entry name" value="PHYTOCHROME-LIKE PROTEIN CPH1"/>
    <property type="match status" value="1"/>
</dbReference>
<dbReference type="PROSITE" id="PS51371">
    <property type="entry name" value="CBS"/>
    <property type="match status" value="2"/>
</dbReference>
<dbReference type="InterPro" id="IPR052162">
    <property type="entry name" value="Sensor_kinase/Photoreceptor"/>
</dbReference>
<dbReference type="EC" id="2.7.13.3" evidence="2"/>
<dbReference type="Proteomes" id="UP000249396">
    <property type="component" value="Unassembled WGS sequence"/>
</dbReference>
<dbReference type="Gene3D" id="3.30.450.40">
    <property type="match status" value="1"/>
</dbReference>
<dbReference type="SUPFAM" id="SSF55874">
    <property type="entry name" value="ATPase domain of HSP90 chaperone/DNA topoisomerase II/histidine kinase"/>
    <property type="match status" value="1"/>
</dbReference>
<dbReference type="AlphaFoldDB" id="A0A2W4SXP2"/>
<dbReference type="InterPro" id="IPR003661">
    <property type="entry name" value="HisK_dim/P_dom"/>
</dbReference>
<dbReference type="InterPro" id="IPR036890">
    <property type="entry name" value="HATPase_C_sf"/>
</dbReference>
<evidence type="ECO:0000259" key="7">
    <source>
        <dbReference type="PROSITE" id="PS50109"/>
    </source>
</evidence>
<dbReference type="Gene3D" id="3.30.450.20">
    <property type="entry name" value="PAS domain"/>
    <property type="match status" value="5"/>
</dbReference>
<name>A0A2W4SXP2_9GAMM</name>
<feature type="domain" description="PAC" evidence="9">
    <location>
        <begin position="928"/>
        <end position="980"/>
    </location>
</feature>
<dbReference type="EMBL" id="QJPH01000336">
    <property type="protein sequence ID" value="PZN77404.1"/>
    <property type="molecule type" value="Genomic_DNA"/>
</dbReference>
<evidence type="ECO:0000259" key="9">
    <source>
        <dbReference type="PROSITE" id="PS50113"/>
    </source>
</evidence>
<protein>
    <recommendedName>
        <fullName evidence="2">histidine kinase</fullName>
        <ecNumber evidence="2">2.7.13.3</ecNumber>
    </recommendedName>
</protein>
<feature type="domain" description="CBS" evidence="10">
    <location>
        <begin position="13"/>
        <end position="70"/>
    </location>
</feature>
<dbReference type="SUPFAM" id="SSF54631">
    <property type="entry name" value="CBS-domain pair"/>
    <property type="match status" value="1"/>
</dbReference>
<evidence type="ECO:0000256" key="5">
    <source>
        <dbReference type="ARBA" id="ARBA00022777"/>
    </source>
</evidence>
<dbReference type="PRINTS" id="PR00344">
    <property type="entry name" value="BCTRLSENSOR"/>
</dbReference>
<dbReference type="SUPFAM" id="SSF55785">
    <property type="entry name" value="PYP-like sensor domain (PAS domain)"/>
    <property type="match status" value="5"/>
</dbReference>
<evidence type="ECO:0000259" key="10">
    <source>
        <dbReference type="PROSITE" id="PS51371"/>
    </source>
</evidence>
<dbReference type="CDD" id="cd00130">
    <property type="entry name" value="PAS"/>
    <property type="match status" value="4"/>
</dbReference>
<dbReference type="InterPro" id="IPR005467">
    <property type="entry name" value="His_kinase_dom"/>
</dbReference>
<dbReference type="Gene3D" id="3.30.565.10">
    <property type="entry name" value="Histidine kinase-like ATPase, C-terminal domain"/>
    <property type="match status" value="1"/>
</dbReference>
<dbReference type="NCBIfam" id="TIGR00229">
    <property type="entry name" value="sensory_box"/>
    <property type="match status" value="4"/>
</dbReference>
<feature type="domain" description="CBS" evidence="10">
    <location>
        <begin position="76"/>
        <end position="134"/>
    </location>
</feature>
<dbReference type="PROSITE" id="PS50109">
    <property type="entry name" value="HIS_KIN"/>
    <property type="match status" value="1"/>
</dbReference>
<gene>
    <name evidence="11" type="ORF">DM484_14830</name>
</gene>
<dbReference type="SMART" id="SM00116">
    <property type="entry name" value="CBS"/>
    <property type="match status" value="2"/>
</dbReference>
<dbReference type="SUPFAM" id="SSF47384">
    <property type="entry name" value="Homodimeric domain of signal transducing histidine kinase"/>
    <property type="match status" value="1"/>
</dbReference>
<dbReference type="InterPro" id="IPR013655">
    <property type="entry name" value="PAS_fold_3"/>
</dbReference>
<feature type="domain" description="PAS" evidence="8">
    <location>
        <begin position="475"/>
        <end position="512"/>
    </location>
</feature>
<dbReference type="GO" id="GO:0000155">
    <property type="term" value="F:phosphorelay sensor kinase activity"/>
    <property type="evidence" value="ECO:0007669"/>
    <property type="project" value="InterPro"/>
</dbReference>
<evidence type="ECO:0000256" key="2">
    <source>
        <dbReference type="ARBA" id="ARBA00012438"/>
    </source>
</evidence>
<dbReference type="InterPro" id="IPR046342">
    <property type="entry name" value="CBS_dom_sf"/>
</dbReference>
<keyword evidence="4" id="KW-0808">Transferase</keyword>
<evidence type="ECO:0000256" key="3">
    <source>
        <dbReference type="ARBA" id="ARBA00022553"/>
    </source>
</evidence>
<evidence type="ECO:0000256" key="6">
    <source>
        <dbReference type="PROSITE-ProRule" id="PRU00703"/>
    </source>
</evidence>
<keyword evidence="3" id="KW-0597">Phosphoprotein</keyword>
<dbReference type="PANTHER" id="PTHR43304:SF1">
    <property type="entry name" value="PAC DOMAIN-CONTAINING PROTEIN"/>
    <property type="match status" value="1"/>
</dbReference>
<dbReference type="Pfam" id="PF08448">
    <property type="entry name" value="PAS_4"/>
    <property type="match status" value="1"/>
</dbReference>
<dbReference type="SMART" id="SM00387">
    <property type="entry name" value="HATPase_c"/>
    <property type="match status" value="1"/>
</dbReference>
<dbReference type="PROSITE" id="PS50112">
    <property type="entry name" value="PAS"/>
    <property type="match status" value="4"/>
</dbReference>
<comment type="catalytic activity">
    <reaction evidence="1">
        <text>ATP + protein L-histidine = ADP + protein N-phospho-L-histidine.</text>
        <dbReference type="EC" id="2.7.13.3"/>
    </reaction>
</comment>
<dbReference type="Gene3D" id="3.10.580.10">
    <property type="entry name" value="CBS-domain"/>
    <property type="match status" value="1"/>
</dbReference>
<dbReference type="InterPro" id="IPR029016">
    <property type="entry name" value="GAF-like_dom_sf"/>
</dbReference>
<keyword evidence="5" id="KW-0418">Kinase</keyword>
<proteinExistence type="predicted"/>
<evidence type="ECO:0000259" key="8">
    <source>
        <dbReference type="PROSITE" id="PS50112"/>
    </source>
</evidence>
<dbReference type="Pfam" id="PF00571">
    <property type="entry name" value="CBS"/>
    <property type="match status" value="2"/>
</dbReference>
<dbReference type="Gene3D" id="1.10.287.130">
    <property type="match status" value="1"/>
</dbReference>
<dbReference type="InterPro" id="IPR000644">
    <property type="entry name" value="CBS_dom"/>
</dbReference>